<feature type="domain" description="Methylene-tetrahydrofolate reductase C-terminal-like" evidence="3">
    <location>
        <begin position="10"/>
        <end position="40"/>
    </location>
</feature>
<organism evidence="4 5">
    <name type="scientific">Terrabacter lapilli</name>
    <dbReference type="NCBI Taxonomy" id="436231"/>
    <lineage>
        <taxon>Bacteria</taxon>
        <taxon>Bacillati</taxon>
        <taxon>Actinomycetota</taxon>
        <taxon>Actinomycetes</taxon>
        <taxon>Micrococcales</taxon>
        <taxon>Intrasporangiaceae</taxon>
        <taxon>Terrabacter</taxon>
    </lineage>
</organism>
<keyword evidence="1" id="KW-0560">Oxidoreductase</keyword>
<evidence type="ECO:0000256" key="1">
    <source>
        <dbReference type="ARBA" id="ARBA00023002"/>
    </source>
</evidence>
<accession>A0ABN2SNG4</accession>
<gene>
    <name evidence="4" type="ORF">GCM10009817_34630</name>
</gene>
<dbReference type="Pfam" id="PF12225">
    <property type="entry name" value="DUF5981"/>
    <property type="match status" value="1"/>
</dbReference>
<name>A0ABN2SNG4_9MICO</name>
<proteinExistence type="predicted"/>
<evidence type="ECO:0000313" key="5">
    <source>
        <dbReference type="Proteomes" id="UP001500013"/>
    </source>
</evidence>
<comment type="caution">
    <text evidence="4">The sequence shown here is derived from an EMBL/GenBank/DDBJ whole genome shotgun (WGS) entry which is preliminary data.</text>
</comment>
<keyword evidence="5" id="KW-1185">Reference proteome</keyword>
<dbReference type="RefSeq" id="WP_344065526.1">
    <property type="nucleotide sequence ID" value="NZ_BAAAPU010000010.1"/>
</dbReference>
<dbReference type="Proteomes" id="UP001500013">
    <property type="component" value="Unassembled WGS sequence"/>
</dbReference>
<evidence type="ECO:0000259" key="3">
    <source>
        <dbReference type="Pfam" id="PF12225"/>
    </source>
</evidence>
<dbReference type="SUPFAM" id="SSF51730">
    <property type="entry name" value="FAD-linked oxidoreductase"/>
    <property type="match status" value="1"/>
</dbReference>
<dbReference type="InterPro" id="IPR029041">
    <property type="entry name" value="FAD-linked_oxidoreductase-like"/>
</dbReference>
<protein>
    <submittedName>
        <fullName evidence="4">Methylenetetrahydrofolate reductase C-terminal domain-containing protein</fullName>
    </submittedName>
</protein>
<sequence length="349" mass="36311">MELSHQRVPGCPKRMVYGPCGGVRSDGGCEMAPTPCVFDELRDLPGGGLAGDRSDGHEQGPGHAEPAGPAWRPPTILTDLSVPPADAATLRSTARLLAGSCDALLVGDHQDRVDFPPSTLARLIADAGATPWVTLACRDRNRIALEQELRALALDRLATVLCVTGDGRAYDVRPDVTQAFDLDGTRLAALAASFGLPVAVAETPTARPVALRPRRLVHKQLVGASVGALNHVPTRAQLAQFLDSARAAGLRMPVIASVVVFTDQRSAEVLAALPGLRIAPDRLEAVLTAGDPVEAGIAAAVEEAVELLTLPGMAGVNLSGLASARGVHAAAEIQAEVGRRIRLEQGATP</sequence>
<evidence type="ECO:0000313" key="4">
    <source>
        <dbReference type="EMBL" id="GAA1989751.1"/>
    </source>
</evidence>
<reference evidence="4 5" key="1">
    <citation type="journal article" date="2019" name="Int. J. Syst. Evol. Microbiol.">
        <title>The Global Catalogue of Microorganisms (GCM) 10K type strain sequencing project: providing services to taxonomists for standard genome sequencing and annotation.</title>
        <authorList>
            <consortium name="The Broad Institute Genomics Platform"/>
            <consortium name="The Broad Institute Genome Sequencing Center for Infectious Disease"/>
            <person name="Wu L."/>
            <person name="Ma J."/>
        </authorList>
    </citation>
    <scope>NUCLEOTIDE SEQUENCE [LARGE SCALE GENOMIC DNA]</scope>
    <source>
        <strain evidence="4 5">JCM 15628</strain>
    </source>
</reference>
<dbReference type="EMBL" id="BAAAPU010000010">
    <property type="protein sequence ID" value="GAA1989751.1"/>
    <property type="molecule type" value="Genomic_DNA"/>
</dbReference>
<dbReference type="InterPro" id="IPR022026">
    <property type="entry name" value="DUF5981"/>
</dbReference>
<dbReference type="Gene3D" id="3.20.20.220">
    <property type="match status" value="1"/>
</dbReference>
<feature type="region of interest" description="Disordered" evidence="2">
    <location>
        <begin position="44"/>
        <end position="74"/>
    </location>
</feature>
<evidence type="ECO:0000256" key="2">
    <source>
        <dbReference type="SAM" id="MobiDB-lite"/>
    </source>
</evidence>